<accession>A0AAV7WPY4</accession>
<reference evidence="2" key="1">
    <citation type="journal article" date="2022" name="bioRxiv">
        <title>Sequencing and chromosome-scale assembly of the giantPleurodeles waltlgenome.</title>
        <authorList>
            <person name="Brown T."/>
            <person name="Elewa A."/>
            <person name="Iarovenko S."/>
            <person name="Subramanian E."/>
            <person name="Araus A.J."/>
            <person name="Petzold A."/>
            <person name="Susuki M."/>
            <person name="Suzuki K.-i.T."/>
            <person name="Hayashi T."/>
            <person name="Toyoda A."/>
            <person name="Oliveira C."/>
            <person name="Osipova E."/>
            <person name="Leigh N.D."/>
            <person name="Simon A."/>
            <person name="Yun M.H."/>
        </authorList>
    </citation>
    <scope>NUCLEOTIDE SEQUENCE</scope>
    <source>
        <strain evidence="2">20211129_DDA</strain>
        <tissue evidence="2">Liver</tissue>
    </source>
</reference>
<organism evidence="2 3">
    <name type="scientific">Pleurodeles waltl</name>
    <name type="common">Iberian ribbed newt</name>
    <dbReference type="NCBI Taxonomy" id="8319"/>
    <lineage>
        <taxon>Eukaryota</taxon>
        <taxon>Metazoa</taxon>
        <taxon>Chordata</taxon>
        <taxon>Craniata</taxon>
        <taxon>Vertebrata</taxon>
        <taxon>Euteleostomi</taxon>
        <taxon>Amphibia</taxon>
        <taxon>Batrachia</taxon>
        <taxon>Caudata</taxon>
        <taxon>Salamandroidea</taxon>
        <taxon>Salamandridae</taxon>
        <taxon>Pleurodelinae</taxon>
        <taxon>Pleurodeles</taxon>
    </lineage>
</organism>
<dbReference type="EMBL" id="JANPWB010000001">
    <property type="protein sequence ID" value="KAJ1214855.1"/>
    <property type="molecule type" value="Genomic_DNA"/>
</dbReference>
<keyword evidence="3" id="KW-1185">Reference proteome</keyword>
<evidence type="ECO:0000313" key="2">
    <source>
        <dbReference type="EMBL" id="KAJ1214855.1"/>
    </source>
</evidence>
<feature type="region of interest" description="Disordered" evidence="1">
    <location>
        <begin position="1"/>
        <end position="56"/>
    </location>
</feature>
<evidence type="ECO:0000256" key="1">
    <source>
        <dbReference type="SAM" id="MobiDB-lite"/>
    </source>
</evidence>
<evidence type="ECO:0000313" key="3">
    <source>
        <dbReference type="Proteomes" id="UP001066276"/>
    </source>
</evidence>
<gene>
    <name evidence="2" type="ORF">NDU88_002466</name>
</gene>
<feature type="non-terminal residue" evidence="2">
    <location>
        <position position="1"/>
    </location>
</feature>
<dbReference type="AlphaFoldDB" id="A0AAV7WPY4"/>
<dbReference type="Proteomes" id="UP001066276">
    <property type="component" value="Chromosome 1_1"/>
</dbReference>
<sequence length="56" mass="5588">IAGRTIEGESPERRGVKAAPTGTTGLRTGIAGRTVEGESPGRQGVKAAPTGTTGLR</sequence>
<proteinExistence type="predicted"/>
<protein>
    <submittedName>
        <fullName evidence="2">Uncharacterized protein</fullName>
    </submittedName>
</protein>
<comment type="caution">
    <text evidence="2">The sequence shown here is derived from an EMBL/GenBank/DDBJ whole genome shotgun (WGS) entry which is preliminary data.</text>
</comment>
<feature type="compositionally biased region" description="Basic and acidic residues" evidence="1">
    <location>
        <begin position="1"/>
        <end position="15"/>
    </location>
</feature>
<feature type="non-terminal residue" evidence="2">
    <location>
        <position position="56"/>
    </location>
</feature>
<name>A0AAV7WPY4_PLEWA</name>